<dbReference type="Proteomes" id="UP000297900">
    <property type="component" value="Unassembled WGS sequence"/>
</dbReference>
<name>A0A4Y8LZT8_9BACL</name>
<proteinExistence type="predicted"/>
<dbReference type="EMBL" id="SOMN01000009">
    <property type="protein sequence ID" value="TFE27556.1"/>
    <property type="molecule type" value="Genomic_DNA"/>
</dbReference>
<dbReference type="AlphaFoldDB" id="A0A4Y8LZT8"/>
<keyword evidence="3" id="KW-1185">Reference proteome</keyword>
<protein>
    <submittedName>
        <fullName evidence="2">DinB family protein</fullName>
    </submittedName>
</protein>
<accession>A0A4Y8LZT8</accession>
<dbReference type="RefSeq" id="WP_135151965.1">
    <property type="nucleotide sequence ID" value="NZ_SOMN01000009.1"/>
</dbReference>
<dbReference type="Pfam" id="PF12867">
    <property type="entry name" value="DinB_2"/>
    <property type="match status" value="1"/>
</dbReference>
<dbReference type="SUPFAM" id="SSF109854">
    <property type="entry name" value="DinB/YfiT-like putative metalloenzymes"/>
    <property type="match status" value="1"/>
</dbReference>
<evidence type="ECO:0000259" key="1">
    <source>
        <dbReference type="Pfam" id="PF12867"/>
    </source>
</evidence>
<comment type="caution">
    <text evidence="2">The sequence shown here is derived from an EMBL/GenBank/DDBJ whole genome shotgun (WGS) entry which is preliminary data.</text>
</comment>
<reference evidence="2 3" key="1">
    <citation type="submission" date="2019-03" db="EMBL/GenBank/DDBJ databases">
        <title>Cohnella endophytica sp. nov., a novel endophytic bacterium isolated from bark of Sonneratia apetala.</title>
        <authorList>
            <person name="Tuo L."/>
        </authorList>
    </citation>
    <scope>NUCLEOTIDE SEQUENCE [LARGE SCALE GENOMIC DNA]</scope>
    <source>
        <strain evidence="2 3">CCTCC AB 208254</strain>
    </source>
</reference>
<dbReference type="InterPro" id="IPR024775">
    <property type="entry name" value="DinB-like"/>
</dbReference>
<dbReference type="InterPro" id="IPR034660">
    <property type="entry name" value="DinB/YfiT-like"/>
</dbReference>
<dbReference type="OrthoDB" id="4295522at2"/>
<organism evidence="2 3">
    <name type="scientific">Cohnella luojiensis</name>
    <dbReference type="NCBI Taxonomy" id="652876"/>
    <lineage>
        <taxon>Bacteria</taxon>
        <taxon>Bacillati</taxon>
        <taxon>Bacillota</taxon>
        <taxon>Bacilli</taxon>
        <taxon>Bacillales</taxon>
        <taxon>Paenibacillaceae</taxon>
        <taxon>Cohnella</taxon>
    </lineage>
</organism>
<sequence>METNLFDQMANIRRQTLEVMEGVTEELADRIPDGFRNNIRWHLGHVYTATEFLALSGLKLPMILPEGFIERFASGTSPLDDKAKSVPLPTLSQLGSLLKEQTERIREALPSSRLNESIPAITTSTGLDLLTPEQALRYNLYHEGLHFAIIPVYKKLLSR</sequence>
<gene>
    <name evidence="2" type="ORF">E2980_09590</name>
</gene>
<evidence type="ECO:0000313" key="2">
    <source>
        <dbReference type="EMBL" id="TFE27556.1"/>
    </source>
</evidence>
<evidence type="ECO:0000313" key="3">
    <source>
        <dbReference type="Proteomes" id="UP000297900"/>
    </source>
</evidence>
<dbReference type="Gene3D" id="1.20.120.450">
    <property type="entry name" value="dinb family like domain"/>
    <property type="match status" value="1"/>
</dbReference>
<feature type="domain" description="DinB-like" evidence="1">
    <location>
        <begin position="12"/>
        <end position="150"/>
    </location>
</feature>